<name>A0A1F5FGR5_9BACT</name>
<reference evidence="1 2" key="1">
    <citation type="journal article" date="2016" name="Nat. Commun.">
        <title>Thousands of microbial genomes shed light on interconnected biogeochemical processes in an aquifer system.</title>
        <authorList>
            <person name="Anantharaman K."/>
            <person name="Brown C.T."/>
            <person name="Hug L.A."/>
            <person name="Sharon I."/>
            <person name="Castelle C.J."/>
            <person name="Probst A.J."/>
            <person name="Thomas B.C."/>
            <person name="Singh A."/>
            <person name="Wilkins M.J."/>
            <person name="Karaoz U."/>
            <person name="Brodie E.L."/>
            <person name="Williams K.H."/>
            <person name="Hubbard S.S."/>
            <person name="Banfield J.F."/>
        </authorList>
    </citation>
    <scope>NUCLEOTIDE SEQUENCE [LARGE SCALE GENOMIC DNA]</scope>
</reference>
<dbReference type="AlphaFoldDB" id="A0A1F5FGR5"/>
<proteinExistence type="predicted"/>
<organism evidence="1 2">
    <name type="scientific">Candidatus Collierbacteria bacterium RIFOXYB1_FULL_49_13</name>
    <dbReference type="NCBI Taxonomy" id="1817728"/>
    <lineage>
        <taxon>Bacteria</taxon>
        <taxon>Candidatus Collieribacteriota</taxon>
    </lineage>
</organism>
<evidence type="ECO:0000313" key="2">
    <source>
        <dbReference type="Proteomes" id="UP000176682"/>
    </source>
</evidence>
<sequence>MDPKAESFSFLLWRRWLQTGRGGYMPNNQFLLRKVVENRDRIRNRQIKLLSVLYLAEDI</sequence>
<dbReference type="Proteomes" id="UP000176682">
    <property type="component" value="Unassembled WGS sequence"/>
</dbReference>
<protein>
    <submittedName>
        <fullName evidence="1">Uncharacterized protein</fullName>
    </submittedName>
</protein>
<comment type="caution">
    <text evidence="1">The sequence shown here is derived from an EMBL/GenBank/DDBJ whole genome shotgun (WGS) entry which is preliminary data.</text>
</comment>
<gene>
    <name evidence="1" type="ORF">A2368_01375</name>
</gene>
<accession>A0A1F5FGR5</accession>
<dbReference type="EMBL" id="MFAM01000038">
    <property type="protein sequence ID" value="OGD78724.1"/>
    <property type="molecule type" value="Genomic_DNA"/>
</dbReference>
<evidence type="ECO:0000313" key="1">
    <source>
        <dbReference type="EMBL" id="OGD78724.1"/>
    </source>
</evidence>